<sequence length="366" mass="40020">MRVYNPFMNPHTLYIATPTTLLRLYLLSRIKKGTMMSFREDLYPTSSSITRNPHSSILFREFITPPRAPRFNTFAFEAYAVPEAVPFSDYDSFEYDEEPATMPTTPPPAPQPNTFAFEQSPFGQVLSQSQPQPSSLPSSPSSHIPSTPLHPSTHLPSEDLSFSLDNSEVDMSSLIADTDTSSIFNESFSLPSTPPVLVASNAHIGIHGRGTGLRASLGLGLGFGRSFFRSERSSGHAQREDVAEDDMGDDSAIPDARVCEIKIRARCTELGKDSGIRTVKATFSPESTTLVGAPHTPPSGSSRRKARSARASSLRAGTCLATPESPPRKLTRNLSVATISSSLKRVQRKSDANAKVSLGTRWEERW</sequence>
<dbReference type="OrthoDB" id="10676795at2759"/>
<organism evidence="2 3">
    <name type="scientific">Athelia psychrophila</name>
    <dbReference type="NCBI Taxonomy" id="1759441"/>
    <lineage>
        <taxon>Eukaryota</taxon>
        <taxon>Fungi</taxon>
        <taxon>Dikarya</taxon>
        <taxon>Basidiomycota</taxon>
        <taxon>Agaricomycotina</taxon>
        <taxon>Agaricomycetes</taxon>
        <taxon>Agaricomycetidae</taxon>
        <taxon>Atheliales</taxon>
        <taxon>Atheliaceae</taxon>
        <taxon>Athelia</taxon>
    </lineage>
</organism>
<accession>A0A166KIX2</accession>
<feature type="region of interest" description="Disordered" evidence="1">
    <location>
        <begin position="287"/>
        <end position="329"/>
    </location>
</feature>
<feature type="compositionally biased region" description="Low complexity" evidence="1">
    <location>
        <begin position="126"/>
        <end position="154"/>
    </location>
</feature>
<protein>
    <submittedName>
        <fullName evidence="2">Uncharacterized protein</fullName>
    </submittedName>
</protein>
<evidence type="ECO:0000313" key="3">
    <source>
        <dbReference type="Proteomes" id="UP000076532"/>
    </source>
</evidence>
<reference evidence="2 3" key="1">
    <citation type="journal article" date="2016" name="Mol. Biol. Evol.">
        <title>Comparative Genomics of Early-Diverging Mushroom-Forming Fungi Provides Insights into the Origins of Lignocellulose Decay Capabilities.</title>
        <authorList>
            <person name="Nagy L.G."/>
            <person name="Riley R."/>
            <person name="Tritt A."/>
            <person name="Adam C."/>
            <person name="Daum C."/>
            <person name="Floudas D."/>
            <person name="Sun H."/>
            <person name="Yadav J.S."/>
            <person name="Pangilinan J."/>
            <person name="Larsson K.H."/>
            <person name="Matsuura K."/>
            <person name="Barry K."/>
            <person name="Labutti K."/>
            <person name="Kuo R."/>
            <person name="Ohm R.A."/>
            <person name="Bhattacharya S.S."/>
            <person name="Shirouzu T."/>
            <person name="Yoshinaga Y."/>
            <person name="Martin F.M."/>
            <person name="Grigoriev I.V."/>
            <person name="Hibbett D.S."/>
        </authorList>
    </citation>
    <scope>NUCLEOTIDE SEQUENCE [LARGE SCALE GENOMIC DNA]</scope>
    <source>
        <strain evidence="2 3">CBS 109695</strain>
    </source>
</reference>
<dbReference type="AlphaFoldDB" id="A0A166KIX2"/>
<keyword evidence="3" id="KW-1185">Reference proteome</keyword>
<dbReference type="EMBL" id="KV417543">
    <property type="protein sequence ID" value="KZP21952.1"/>
    <property type="molecule type" value="Genomic_DNA"/>
</dbReference>
<feature type="region of interest" description="Disordered" evidence="1">
    <location>
        <begin position="95"/>
        <end position="160"/>
    </location>
</feature>
<dbReference type="Proteomes" id="UP000076532">
    <property type="component" value="Unassembled WGS sequence"/>
</dbReference>
<feature type="region of interest" description="Disordered" evidence="1">
    <location>
        <begin position="346"/>
        <end position="366"/>
    </location>
</feature>
<proteinExistence type="predicted"/>
<evidence type="ECO:0000313" key="2">
    <source>
        <dbReference type="EMBL" id="KZP21952.1"/>
    </source>
</evidence>
<name>A0A166KIX2_9AGAM</name>
<evidence type="ECO:0000256" key="1">
    <source>
        <dbReference type="SAM" id="MobiDB-lite"/>
    </source>
</evidence>
<gene>
    <name evidence="2" type="ORF">FIBSPDRAFT_931389</name>
</gene>